<sequence length="104" mass="12099">MSDPKVILQRSFKIGTALNYLHKVFFRDEKNANKLYLAIYPTLKSTVQSKGRNLQDAIALLEALADAAPFRAKSRNFKRRYVERADGWRSLPKDPNQIPYGYWH</sequence>
<name>A0ABN1L3R8_9GAMM</name>
<evidence type="ECO:0000313" key="2">
    <source>
        <dbReference type="Proteomes" id="UP001500021"/>
    </source>
</evidence>
<accession>A0ABN1L3R8</accession>
<protein>
    <submittedName>
        <fullName evidence="1">Uncharacterized protein</fullName>
    </submittedName>
</protein>
<dbReference type="RefSeq" id="WP_343814939.1">
    <property type="nucleotide sequence ID" value="NZ_BAAAFA010000002.1"/>
</dbReference>
<keyword evidence="2" id="KW-1185">Reference proteome</keyword>
<dbReference type="EMBL" id="BAAAFA010000002">
    <property type="protein sequence ID" value="GAA0812489.1"/>
    <property type="molecule type" value="Genomic_DNA"/>
</dbReference>
<evidence type="ECO:0000313" key="1">
    <source>
        <dbReference type="EMBL" id="GAA0812489.1"/>
    </source>
</evidence>
<reference evidence="1 2" key="1">
    <citation type="journal article" date="2019" name="Int. J. Syst. Evol. Microbiol.">
        <title>The Global Catalogue of Microorganisms (GCM) 10K type strain sequencing project: providing services to taxonomists for standard genome sequencing and annotation.</title>
        <authorList>
            <consortium name="The Broad Institute Genomics Platform"/>
            <consortium name="The Broad Institute Genome Sequencing Center for Infectious Disease"/>
            <person name="Wu L."/>
            <person name="Ma J."/>
        </authorList>
    </citation>
    <scope>NUCLEOTIDE SEQUENCE [LARGE SCALE GENOMIC DNA]</scope>
    <source>
        <strain evidence="1 2">JCM 15608</strain>
    </source>
</reference>
<dbReference type="Proteomes" id="UP001500021">
    <property type="component" value="Unassembled WGS sequence"/>
</dbReference>
<gene>
    <name evidence="1" type="ORF">GCM10009111_06520</name>
</gene>
<organism evidence="1 2">
    <name type="scientific">Colwellia asteriadis</name>
    <dbReference type="NCBI Taxonomy" id="517723"/>
    <lineage>
        <taxon>Bacteria</taxon>
        <taxon>Pseudomonadati</taxon>
        <taxon>Pseudomonadota</taxon>
        <taxon>Gammaproteobacteria</taxon>
        <taxon>Alteromonadales</taxon>
        <taxon>Colwelliaceae</taxon>
        <taxon>Colwellia</taxon>
    </lineage>
</organism>
<proteinExistence type="predicted"/>
<comment type="caution">
    <text evidence="1">The sequence shown here is derived from an EMBL/GenBank/DDBJ whole genome shotgun (WGS) entry which is preliminary data.</text>
</comment>